<dbReference type="PANTHER" id="PTHR14513">
    <property type="entry name" value="PROTECTION OF TELOMERES 1"/>
    <property type="match status" value="1"/>
</dbReference>
<evidence type="ECO:0000256" key="3">
    <source>
        <dbReference type="ARBA" id="ARBA00022895"/>
    </source>
</evidence>
<reference evidence="6 7" key="1">
    <citation type="submission" date="2024-01" db="EMBL/GenBank/DDBJ databases">
        <title>The genomes of 5 underutilized Papilionoideae crops provide insights into root nodulation and disease resistanc.</title>
        <authorList>
            <person name="Yuan L."/>
        </authorList>
    </citation>
    <scope>NUCLEOTIDE SEQUENCE [LARGE SCALE GENOMIC DNA]</scope>
    <source>
        <strain evidence="6">ZHUSHIDOU_FW_LH</strain>
        <tissue evidence="6">Leaf</tissue>
    </source>
</reference>
<comment type="caution">
    <text evidence="6">The sequence shown here is derived from an EMBL/GenBank/DDBJ whole genome shotgun (WGS) entry which is preliminary data.</text>
</comment>
<dbReference type="SMART" id="SM00976">
    <property type="entry name" value="Telo_bind"/>
    <property type="match status" value="1"/>
</dbReference>
<dbReference type="GO" id="GO:0010521">
    <property type="term" value="F:telomerase inhibitor activity"/>
    <property type="evidence" value="ECO:0007669"/>
    <property type="project" value="TreeGrafter"/>
</dbReference>
<evidence type="ECO:0000256" key="1">
    <source>
        <dbReference type="ARBA" id="ARBA00004574"/>
    </source>
</evidence>
<dbReference type="Proteomes" id="UP001372338">
    <property type="component" value="Unassembled WGS sequence"/>
</dbReference>
<dbReference type="GO" id="GO:0016233">
    <property type="term" value="P:telomere capping"/>
    <property type="evidence" value="ECO:0007669"/>
    <property type="project" value="TreeGrafter"/>
</dbReference>
<keyword evidence="4" id="KW-0238">DNA-binding</keyword>
<keyword evidence="7" id="KW-1185">Reference proteome</keyword>
<dbReference type="Gene3D" id="2.40.50.140">
    <property type="entry name" value="Nucleic acid-binding proteins"/>
    <property type="match status" value="1"/>
</dbReference>
<dbReference type="GO" id="GO:0032210">
    <property type="term" value="P:regulation of telomere maintenance via telomerase"/>
    <property type="evidence" value="ECO:0007669"/>
    <property type="project" value="TreeGrafter"/>
</dbReference>
<dbReference type="AlphaFoldDB" id="A0AAN9HRL0"/>
<gene>
    <name evidence="6" type="ORF">RIF29_35191</name>
</gene>
<accession>A0AAN9HRL0</accession>
<dbReference type="InterPro" id="IPR011564">
    <property type="entry name" value="Telomer_end-bd_POT1/Cdc13"/>
</dbReference>
<protein>
    <recommendedName>
        <fullName evidence="5">Telomeric single stranded DNA binding POT1/Cdc13 domain-containing protein</fullName>
    </recommendedName>
</protein>
<dbReference type="CDD" id="cd04497">
    <property type="entry name" value="hPOT1_OB1_like"/>
    <property type="match status" value="1"/>
</dbReference>
<evidence type="ECO:0000313" key="7">
    <source>
        <dbReference type="Proteomes" id="UP001372338"/>
    </source>
</evidence>
<evidence type="ECO:0000313" key="6">
    <source>
        <dbReference type="EMBL" id="KAK7251736.1"/>
    </source>
</evidence>
<dbReference type="InterPro" id="IPR028389">
    <property type="entry name" value="POT1"/>
</dbReference>
<organism evidence="6 7">
    <name type="scientific">Crotalaria pallida</name>
    <name type="common">Smooth rattlebox</name>
    <name type="synonym">Crotalaria striata</name>
    <dbReference type="NCBI Taxonomy" id="3830"/>
    <lineage>
        <taxon>Eukaryota</taxon>
        <taxon>Viridiplantae</taxon>
        <taxon>Streptophyta</taxon>
        <taxon>Embryophyta</taxon>
        <taxon>Tracheophyta</taxon>
        <taxon>Spermatophyta</taxon>
        <taxon>Magnoliopsida</taxon>
        <taxon>eudicotyledons</taxon>
        <taxon>Gunneridae</taxon>
        <taxon>Pentapetalae</taxon>
        <taxon>rosids</taxon>
        <taxon>fabids</taxon>
        <taxon>Fabales</taxon>
        <taxon>Fabaceae</taxon>
        <taxon>Papilionoideae</taxon>
        <taxon>50 kb inversion clade</taxon>
        <taxon>genistoids sensu lato</taxon>
        <taxon>core genistoids</taxon>
        <taxon>Crotalarieae</taxon>
        <taxon>Crotalaria</taxon>
    </lineage>
</organism>
<dbReference type="Pfam" id="PF25507">
    <property type="entry name" value="OB_POT1A"/>
    <property type="match status" value="1"/>
</dbReference>
<dbReference type="PANTHER" id="PTHR14513:SF0">
    <property type="entry name" value="PROTECTION OF TELOMERES PROTEIN 1"/>
    <property type="match status" value="1"/>
</dbReference>
<dbReference type="InterPro" id="IPR012340">
    <property type="entry name" value="NA-bd_OB-fold"/>
</dbReference>
<dbReference type="Pfam" id="PF02765">
    <property type="entry name" value="POT1"/>
    <property type="match status" value="1"/>
</dbReference>
<evidence type="ECO:0000259" key="5">
    <source>
        <dbReference type="SMART" id="SM00976"/>
    </source>
</evidence>
<feature type="domain" description="Telomeric single stranded DNA binding POT1/Cdc13" evidence="5">
    <location>
        <begin position="9"/>
        <end position="144"/>
    </location>
</feature>
<dbReference type="SUPFAM" id="SSF50249">
    <property type="entry name" value="Nucleic acid-binding proteins"/>
    <property type="match status" value="2"/>
</dbReference>
<dbReference type="GO" id="GO:0000783">
    <property type="term" value="C:nuclear telomere cap complex"/>
    <property type="evidence" value="ECO:0007669"/>
    <property type="project" value="TreeGrafter"/>
</dbReference>
<dbReference type="GO" id="GO:0098505">
    <property type="term" value="F:G-rich strand telomeric DNA binding"/>
    <property type="evidence" value="ECO:0007669"/>
    <property type="project" value="TreeGrafter"/>
</dbReference>
<keyword evidence="2" id="KW-0158">Chromosome</keyword>
<evidence type="ECO:0000256" key="2">
    <source>
        <dbReference type="ARBA" id="ARBA00022454"/>
    </source>
</evidence>
<dbReference type="InterPro" id="IPR057620">
    <property type="entry name" value="POT1A/B-like_OB"/>
</dbReference>
<keyword evidence="3" id="KW-0779">Telomere</keyword>
<comment type="subcellular location">
    <subcellularLocation>
        <location evidence="1">Chromosome</location>
        <location evidence="1">Telomere</location>
    </subcellularLocation>
</comment>
<sequence length="483" mass="55190">MGGRDDYKFLSIRDAYSSINQKVNLIGIILEFGFPKRTKGTDYCCALRIIDETHHQTGMAVNIFAENAEKLPHVAAGGDIIQLCNVTVKKHCGEVNAVFNKKYSSFALYKGEDGDDVSPYQVSSKFLPRDEDEVFIVNLRKWLGSFELREDSSDFPVLREVKEGHTNLACKILHCCEVAQDEWFIFVWDGTDMPSNDICSKLEDEMNCPLPLRPEPLPLPRELLCTLPTVGSILRITFDIGINKNYLHLLPIGKWIKFVNMRLEVHAGLWHGVFTPFTKLRYTPNGDCLAVECQRLYDERISLETGRMPSWSLPMSSCITEVNYDHVPHVTLMDVLTHSEVTAKFKCVVRVVAVLPCQAESLRSPDGTYRMRLTLEDPTARIHAFVLGEDGETLFDGYPDNENLTRKLDRLLGVTDYDDNIGAKDTPRNPPWVSLCLKSYYVSKSDLWGCRHFRIFDTRIVEDVTDYLTHDVFRNAQVFLWKE</sequence>
<dbReference type="EMBL" id="JAYWIO010000007">
    <property type="protein sequence ID" value="KAK7251736.1"/>
    <property type="molecule type" value="Genomic_DNA"/>
</dbReference>
<proteinExistence type="predicted"/>
<name>A0AAN9HRL0_CROPI</name>
<evidence type="ECO:0000256" key="4">
    <source>
        <dbReference type="ARBA" id="ARBA00023125"/>
    </source>
</evidence>